<dbReference type="OrthoDB" id="345550at2"/>
<dbReference type="EMBL" id="RQHU01000019">
    <property type="protein sequence ID" value="TGN12817.1"/>
    <property type="molecule type" value="Genomic_DNA"/>
</dbReference>
<dbReference type="RefSeq" id="WP_135744020.1">
    <property type="nucleotide sequence ID" value="NZ_RQHT01000012.1"/>
</dbReference>
<organism evidence="1 2">
    <name type="scientific">Leptospira bandrabouensis</name>
    <dbReference type="NCBI Taxonomy" id="2484903"/>
    <lineage>
        <taxon>Bacteria</taxon>
        <taxon>Pseudomonadati</taxon>
        <taxon>Spirochaetota</taxon>
        <taxon>Spirochaetia</taxon>
        <taxon>Leptospirales</taxon>
        <taxon>Leptospiraceae</taxon>
        <taxon>Leptospira</taxon>
    </lineage>
</organism>
<sequence length="99" mass="11893">MEWILDFYFDLAINTTHVEDHGLSLKEIYQFFEQENYLEYNRKDGSFEAVGIIGSKEIKVIYRKKMNTKKKKHLFIITAFPYILSELEHINLEGYNHEN</sequence>
<gene>
    <name evidence="1" type="ORF">EHR08_15835</name>
</gene>
<name>A0A6H3NQ72_9LEPT</name>
<reference evidence="1" key="1">
    <citation type="journal article" date="2019" name="PLoS Negl. Trop. Dis.">
        <title>Revisiting the worldwide diversity of Leptospira species in the environment.</title>
        <authorList>
            <person name="Vincent A.T."/>
            <person name="Schiettekatte O."/>
            <person name="Bourhy P."/>
            <person name="Veyrier F.J."/>
            <person name="Picardeau M."/>
        </authorList>
    </citation>
    <scope>NUCLEOTIDE SEQUENCE [LARGE SCALE GENOMIC DNA]</scope>
    <source>
        <strain evidence="1">201601109</strain>
    </source>
</reference>
<accession>A0A6H3NQ72</accession>
<evidence type="ECO:0000313" key="2">
    <source>
        <dbReference type="Proteomes" id="UP000297649"/>
    </source>
</evidence>
<dbReference type="AlphaFoldDB" id="A0A6H3NQ72"/>
<evidence type="ECO:0000313" key="1">
    <source>
        <dbReference type="EMBL" id="TGN12817.1"/>
    </source>
</evidence>
<protein>
    <submittedName>
        <fullName evidence="1">Uncharacterized protein</fullName>
    </submittedName>
</protein>
<proteinExistence type="predicted"/>
<keyword evidence="2" id="KW-1185">Reference proteome</keyword>
<comment type="caution">
    <text evidence="1">The sequence shown here is derived from an EMBL/GenBank/DDBJ whole genome shotgun (WGS) entry which is preliminary data.</text>
</comment>
<dbReference type="Proteomes" id="UP000297649">
    <property type="component" value="Unassembled WGS sequence"/>
</dbReference>